<dbReference type="Pfam" id="PF13416">
    <property type="entry name" value="SBP_bac_8"/>
    <property type="match status" value="1"/>
</dbReference>
<dbReference type="GO" id="GO:1901982">
    <property type="term" value="F:maltose binding"/>
    <property type="evidence" value="ECO:0007669"/>
    <property type="project" value="TreeGrafter"/>
</dbReference>
<reference evidence="5 6" key="1">
    <citation type="journal article" date="2015" name="Genome Announc.">
        <title>Expanding the biotechnology potential of lactobacilli through comparative genomics of 213 strains and associated genera.</title>
        <authorList>
            <person name="Sun Z."/>
            <person name="Harris H.M."/>
            <person name="McCann A."/>
            <person name="Guo C."/>
            <person name="Argimon S."/>
            <person name="Zhang W."/>
            <person name="Yang X."/>
            <person name="Jeffery I.B."/>
            <person name="Cooney J.C."/>
            <person name="Kagawa T.F."/>
            <person name="Liu W."/>
            <person name="Song Y."/>
            <person name="Salvetti E."/>
            <person name="Wrobel A."/>
            <person name="Rasinkangas P."/>
            <person name="Parkhill J."/>
            <person name="Rea M.C."/>
            <person name="O'Sullivan O."/>
            <person name="Ritari J."/>
            <person name="Douillard F.P."/>
            <person name="Paul Ross R."/>
            <person name="Yang R."/>
            <person name="Briner A.E."/>
            <person name="Felis G.E."/>
            <person name="de Vos W.M."/>
            <person name="Barrangou R."/>
            <person name="Klaenhammer T.R."/>
            <person name="Caufield P.W."/>
            <person name="Cui Y."/>
            <person name="Zhang H."/>
            <person name="O'Toole P.W."/>
        </authorList>
    </citation>
    <scope>NUCLEOTIDE SEQUENCE [LARGE SCALE GENOMIC DNA]</scope>
    <source>
        <strain evidence="5 6">DSM 20593</strain>
    </source>
</reference>
<dbReference type="InterPro" id="IPR006059">
    <property type="entry name" value="SBP"/>
</dbReference>
<comment type="caution">
    <text evidence="5">The sequence shown here is derived from an EMBL/GenBank/DDBJ whole genome shotgun (WGS) entry which is preliminary data.</text>
</comment>
<dbReference type="PANTHER" id="PTHR30061:SF50">
    <property type="entry name" value="MALTOSE_MALTODEXTRIN-BINDING PERIPLASMIC PROTEIN"/>
    <property type="match status" value="1"/>
</dbReference>
<comment type="similarity">
    <text evidence="1">Belongs to the bacterial solute-binding protein 1 family.</text>
</comment>
<feature type="signal peptide" evidence="4">
    <location>
        <begin position="1"/>
        <end position="32"/>
    </location>
</feature>
<dbReference type="STRING" id="1616.IV73_GL000553"/>
<proteinExistence type="inferred from homology"/>
<dbReference type="GO" id="GO:0042956">
    <property type="term" value="P:maltodextrin transmembrane transport"/>
    <property type="evidence" value="ECO:0007669"/>
    <property type="project" value="TreeGrafter"/>
</dbReference>
<sequence length="427" mass="46620">MNQTFKKLAVGSAVALLAASSLTAILPVTAKAASKPTKVTVWHAMNGNYNDAFQDEVKAFNASQKKYRVVATGQGDYTTLNQKVMAAAKSKTLPVVSQATYTQVPDYAKQGIVQNLDKQIKGKDGWSKKDLKNIYPGFLEQTKYDGHYYAMPFSASVRVMLYNKTILDKYNLEVPKTWDDIQKMAPTLAADGIATVGFDKSYDMEWDGLVHSTGNQIVDKKGHVKADSKDAVQAADMLNGMLDKGYAMTAGSDMYGTNNFVNGKTALSFSSSAGVSATKKAVPDDFDWGTAVVPEYQGKRATPFAGNNLVLTSQANKKEAAGAFAFMKFLTSDKQTAKWAEKTGYLPITKKAANSKQYNQYLKDNPLATAGADSLQYGFSDAAFPGYQEYRNNLTATVDKMITKHTPAKEALKTLNQQTEKTIKDNK</sequence>
<dbReference type="RefSeq" id="WP_057754420.1">
    <property type="nucleotide sequence ID" value="NZ_JQBP01000002.1"/>
</dbReference>
<evidence type="ECO:0000256" key="2">
    <source>
        <dbReference type="ARBA" id="ARBA00022448"/>
    </source>
</evidence>
<evidence type="ECO:0000256" key="1">
    <source>
        <dbReference type="ARBA" id="ARBA00008520"/>
    </source>
</evidence>
<dbReference type="PROSITE" id="PS01037">
    <property type="entry name" value="SBP_BACTERIAL_1"/>
    <property type="match status" value="1"/>
</dbReference>
<accession>A0A0R2JKU6</accession>
<dbReference type="EMBL" id="JQBP01000002">
    <property type="protein sequence ID" value="KRN75388.1"/>
    <property type="molecule type" value="Genomic_DNA"/>
</dbReference>
<dbReference type="SUPFAM" id="SSF53850">
    <property type="entry name" value="Periplasmic binding protein-like II"/>
    <property type="match status" value="1"/>
</dbReference>
<dbReference type="InterPro" id="IPR006061">
    <property type="entry name" value="SBP_1_CS"/>
</dbReference>
<organism evidence="5 6">
    <name type="scientific">Weissella kandleri</name>
    <dbReference type="NCBI Taxonomy" id="1616"/>
    <lineage>
        <taxon>Bacteria</taxon>
        <taxon>Bacillati</taxon>
        <taxon>Bacillota</taxon>
        <taxon>Bacilli</taxon>
        <taxon>Lactobacillales</taxon>
        <taxon>Lactobacillaceae</taxon>
        <taxon>Weissella</taxon>
    </lineage>
</organism>
<gene>
    <name evidence="5" type="ORF">IV73_GL000553</name>
</gene>
<dbReference type="GO" id="GO:0015768">
    <property type="term" value="P:maltose transport"/>
    <property type="evidence" value="ECO:0007669"/>
    <property type="project" value="TreeGrafter"/>
</dbReference>
<dbReference type="PANTHER" id="PTHR30061">
    <property type="entry name" value="MALTOSE-BINDING PERIPLASMIC PROTEIN"/>
    <property type="match status" value="1"/>
</dbReference>
<dbReference type="Proteomes" id="UP000051655">
    <property type="component" value="Unassembled WGS sequence"/>
</dbReference>
<keyword evidence="6" id="KW-1185">Reference proteome</keyword>
<evidence type="ECO:0000313" key="6">
    <source>
        <dbReference type="Proteomes" id="UP000051655"/>
    </source>
</evidence>
<name>A0A0R2JKU6_9LACO</name>
<keyword evidence="3 4" id="KW-0732">Signal</keyword>
<dbReference type="OrthoDB" id="9795467at2"/>
<evidence type="ECO:0000256" key="4">
    <source>
        <dbReference type="SAM" id="SignalP"/>
    </source>
</evidence>
<dbReference type="GO" id="GO:0055085">
    <property type="term" value="P:transmembrane transport"/>
    <property type="evidence" value="ECO:0007669"/>
    <property type="project" value="InterPro"/>
</dbReference>
<dbReference type="GO" id="GO:0055052">
    <property type="term" value="C:ATP-binding cassette (ABC) transporter complex, substrate-binding subunit-containing"/>
    <property type="evidence" value="ECO:0007669"/>
    <property type="project" value="TreeGrafter"/>
</dbReference>
<dbReference type="AlphaFoldDB" id="A0A0R2JKU6"/>
<evidence type="ECO:0000313" key="5">
    <source>
        <dbReference type="EMBL" id="KRN75388.1"/>
    </source>
</evidence>
<evidence type="ECO:0000256" key="3">
    <source>
        <dbReference type="ARBA" id="ARBA00022729"/>
    </source>
</evidence>
<dbReference type="PATRIC" id="fig|1616.3.peg.569"/>
<dbReference type="Gene3D" id="3.40.190.10">
    <property type="entry name" value="Periplasmic binding protein-like II"/>
    <property type="match status" value="2"/>
</dbReference>
<feature type="chain" id="PRO_5006418995" evidence="4">
    <location>
        <begin position="33"/>
        <end position="427"/>
    </location>
</feature>
<keyword evidence="2" id="KW-0813">Transport</keyword>
<protein>
    <submittedName>
        <fullName evidence="5">Bacterial extracellular solute-binding protein</fullName>
    </submittedName>
</protein>
<dbReference type="CDD" id="cd14748">
    <property type="entry name" value="PBP2_UgpB"/>
    <property type="match status" value="1"/>
</dbReference>